<proteinExistence type="predicted"/>
<dbReference type="Ensembl" id="ENSPMGT00000003023.1">
    <property type="protein sequence ID" value="ENSPMGP00000002853.1"/>
    <property type="gene ID" value="ENSPMGG00000002493.1"/>
</dbReference>
<dbReference type="PANTHER" id="PTHR46106:SF1">
    <property type="entry name" value="RECEPTOR-TYPE TYROSINE-PROTEIN PHOSPHATASE-LIKE N"/>
    <property type="match status" value="1"/>
</dbReference>
<dbReference type="Proteomes" id="UP000261520">
    <property type="component" value="Unplaced"/>
</dbReference>
<dbReference type="GO" id="GO:0035773">
    <property type="term" value="P:insulin secretion involved in cellular response to glucose stimulus"/>
    <property type="evidence" value="ECO:0007669"/>
    <property type="project" value="TreeGrafter"/>
</dbReference>
<keyword evidence="3" id="KW-1185">Reference proteome</keyword>
<organism evidence="2 3">
    <name type="scientific">Periophthalmus magnuspinnatus</name>
    <dbReference type="NCBI Taxonomy" id="409849"/>
    <lineage>
        <taxon>Eukaryota</taxon>
        <taxon>Metazoa</taxon>
        <taxon>Chordata</taxon>
        <taxon>Craniata</taxon>
        <taxon>Vertebrata</taxon>
        <taxon>Euteleostomi</taxon>
        <taxon>Actinopterygii</taxon>
        <taxon>Neopterygii</taxon>
        <taxon>Teleostei</taxon>
        <taxon>Neoteleostei</taxon>
        <taxon>Acanthomorphata</taxon>
        <taxon>Gobiaria</taxon>
        <taxon>Gobiiformes</taxon>
        <taxon>Gobioidei</taxon>
        <taxon>Gobiidae</taxon>
        <taxon>Oxudercinae</taxon>
        <taxon>Periophthalmus</taxon>
    </lineage>
</organism>
<dbReference type="GO" id="GO:0051046">
    <property type="term" value="P:regulation of secretion"/>
    <property type="evidence" value="ECO:0007669"/>
    <property type="project" value="TreeGrafter"/>
</dbReference>
<dbReference type="InterPro" id="IPR029021">
    <property type="entry name" value="Prot-tyrosine_phosphatase-like"/>
</dbReference>
<dbReference type="STRING" id="409849.ENSPMGP00000002853"/>
<name>A0A3B3ZE48_9GOBI</name>
<evidence type="ECO:0000313" key="3">
    <source>
        <dbReference type="Proteomes" id="UP000261520"/>
    </source>
</evidence>
<evidence type="ECO:0000313" key="2">
    <source>
        <dbReference type="Ensembl" id="ENSPMGP00000002853.1"/>
    </source>
</evidence>
<dbReference type="Pfam" id="PF00102">
    <property type="entry name" value="Y_phosphatase"/>
    <property type="match status" value="1"/>
</dbReference>
<dbReference type="GO" id="GO:0045202">
    <property type="term" value="C:synapse"/>
    <property type="evidence" value="ECO:0007669"/>
    <property type="project" value="TreeGrafter"/>
</dbReference>
<dbReference type="Gene3D" id="3.90.190.10">
    <property type="entry name" value="Protein tyrosine phosphatase superfamily"/>
    <property type="match status" value="1"/>
</dbReference>
<dbReference type="SUPFAM" id="SSF52799">
    <property type="entry name" value="(Phosphotyrosine protein) phosphatases II"/>
    <property type="match status" value="1"/>
</dbReference>
<dbReference type="InterPro" id="IPR033522">
    <property type="entry name" value="IA-2/IA-2_beta"/>
</dbReference>
<reference evidence="2" key="1">
    <citation type="submission" date="2025-08" db="UniProtKB">
        <authorList>
            <consortium name="Ensembl"/>
        </authorList>
    </citation>
    <scope>IDENTIFICATION</scope>
</reference>
<feature type="domain" description="Tyrosine-protein phosphatase" evidence="1">
    <location>
        <begin position="1"/>
        <end position="100"/>
    </location>
</feature>
<sequence>MVWEHGCTVIVMLSALVEDGEKQCDRYWPDEGSSLYHIYEVQPTTLSSASSGPLNTSSASSAPLTLFSTQETRTLTQFHFLSWPAQGIPTSSRPLLDFRRYCTHTTVFKKM</sequence>
<protein>
    <recommendedName>
        <fullName evidence="1">Tyrosine-protein phosphatase domain-containing protein</fullName>
    </recommendedName>
</protein>
<dbReference type="AlphaFoldDB" id="A0A3B3ZE48"/>
<accession>A0A3B3ZE48</accession>
<evidence type="ECO:0000259" key="1">
    <source>
        <dbReference type="PROSITE" id="PS50055"/>
    </source>
</evidence>
<dbReference type="GO" id="GO:0004725">
    <property type="term" value="F:protein tyrosine phosphatase activity"/>
    <property type="evidence" value="ECO:0007669"/>
    <property type="project" value="InterPro"/>
</dbReference>
<dbReference type="GO" id="GO:0030141">
    <property type="term" value="C:secretory granule"/>
    <property type="evidence" value="ECO:0007669"/>
    <property type="project" value="InterPro"/>
</dbReference>
<reference evidence="2" key="2">
    <citation type="submission" date="2025-09" db="UniProtKB">
        <authorList>
            <consortium name="Ensembl"/>
        </authorList>
    </citation>
    <scope>IDENTIFICATION</scope>
</reference>
<dbReference type="PANTHER" id="PTHR46106">
    <property type="entry name" value="IA-2 PROTEIN TYROSINE PHOSPHATASE, ISOFORM C"/>
    <property type="match status" value="1"/>
</dbReference>
<dbReference type="InterPro" id="IPR000242">
    <property type="entry name" value="PTP_cat"/>
</dbReference>
<dbReference type="PROSITE" id="PS50055">
    <property type="entry name" value="TYR_PHOSPHATASE_PTP"/>
    <property type="match status" value="1"/>
</dbReference>